<keyword evidence="2" id="KW-0150">Chloroplast</keyword>
<evidence type="ECO:0000256" key="5">
    <source>
        <dbReference type="SAM" id="Coils"/>
    </source>
</evidence>
<dbReference type="InterPro" id="IPR019734">
    <property type="entry name" value="TPR_rpt"/>
</dbReference>
<keyword evidence="5" id="KW-0175">Coiled coil</keyword>
<dbReference type="SUPFAM" id="SSF48452">
    <property type="entry name" value="TPR-like"/>
    <property type="match status" value="1"/>
</dbReference>
<dbReference type="PANTHER" id="PTHR33926:SF4">
    <property type="entry name" value="PROTEIN TIC 22, CHLOROPLASTIC"/>
    <property type="match status" value="1"/>
</dbReference>
<accession>R7Q478</accession>
<feature type="region of interest" description="Disordered" evidence="6">
    <location>
        <begin position="380"/>
        <end position="463"/>
    </location>
</feature>
<dbReference type="Gene3D" id="1.25.40.10">
    <property type="entry name" value="Tetratricopeptide repeat domain"/>
    <property type="match status" value="1"/>
</dbReference>
<dbReference type="SMART" id="SM00028">
    <property type="entry name" value="TPR"/>
    <property type="match status" value="3"/>
</dbReference>
<evidence type="ECO:0000313" key="7">
    <source>
        <dbReference type="EMBL" id="CDF32280.1"/>
    </source>
</evidence>
<dbReference type="RefSeq" id="XP_005711945.1">
    <property type="nucleotide sequence ID" value="XM_005711888.1"/>
</dbReference>
<dbReference type="STRING" id="2769.R7Q478"/>
<feature type="compositionally biased region" description="Acidic residues" evidence="6">
    <location>
        <begin position="256"/>
        <end position="276"/>
    </location>
</feature>
<dbReference type="InterPro" id="IPR007378">
    <property type="entry name" value="Tic22-like"/>
</dbReference>
<feature type="region of interest" description="Disordered" evidence="6">
    <location>
        <begin position="239"/>
        <end position="368"/>
    </location>
</feature>
<keyword evidence="3" id="KW-0934">Plastid</keyword>
<reference evidence="8" key="1">
    <citation type="journal article" date="2013" name="Proc. Natl. Acad. Sci. U.S.A.">
        <title>Genome structure and metabolic features in the red seaweed Chondrus crispus shed light on evolution of the Archaeplastida.</title>
        <authorList>
            <person name="Collen J."/>
            <person name="Porcel B."/>
            <person name="Carre W."/>
            <person name="Ball S.G."/>
            <person name="Chaparro C."/>
            <person name="Tonon T."/>
            <person name="Barbeyron T."/>
            <person name="Michel G."/>
            <person name="Noel B."/>
            <person name="Valentin K."/>
            <person name="Elias M."/>
            <person name="Artiguenave F."/>
            <person name="Arun A."/>
            <person name="Aury J.M."/>
            <person name="Barbosa-Neto J.F."/>
            <person name="Bothwell J.H."/>
            <person name="Bouget F.Y."/>
            <person name="Brillet L."/>
            <person name="Cabello-Hurtado F."/>
            <person name="Capella-Gutierrez S."/>
            <person name="Charrier B."/>
            <person name="Cladiere L."/>
            <person name="Cock J.M."/>
            <person name="Coelho S.M."/>
            <person name="Colleoni C."/>
            <person name="Czjzek M."/>
            <person name="Da Silva C."/>
            <person name="Delage L."/>
            <person name="Denoeud F."/>
            <person name="Deschamps P."/>
            <person name="Dittami S.M."/>
            <person name="Gabaldon T."/>
            <person name="Gachon C.M."/>
            <person name="Groisillier A."/>
            <person name="Herve C."/>
            <person name="Jabbari K."/>
            <person name="Katinka M."/>
            <person name="Kloareg B."/>
            <person name="Kowalczyk N."/>
            <person name="Labadie K."/>
            <person name="Leblanc C."/>
            <person name="Lopez P.J."/>
            <person name="McLachlan D.H."/>
            <person name="Meslet-Cladiere L."/>
            <person name="Moustafa A."/>
            <person name="Nehr Z."/>
            <person name="Nyvall Collen P."/>
            <person name="Panaud O."/>
            <person name="Partensky F."/>
            <person name="Poulain J."/>
            <person name="Rensing S.A."/>
            <person name="Rousvoal S."/>
            <person name="Samson G."/>
            <person name="Symeonidi A."/>
            <person name="Weissenbach J."/>
            <person name="Zambounis A."/>
            <person name="Wincker P."/>
            <person name="Boyen C."/>
        </authorList>
    </citation>
    <scope>NUCLEOTIDE SEQUENCE [LARGE SCALE GENOMIC DNA]</scope>
    <source>
        <strain evidence="8">cv. Stackhouse</strain>
    </source>
</reference>
<feature type="region of interest" description="Disordered" evidence="6">
    <location>
        <begin position="572"/>
        <end position="606"/>
    </location>
</feature>
<feature type="repeat" description="TPR" evidence="4">
    <location>
        <begin position="15"/>
        <end position="48"/>
    </location>
</feature>
<dbReference type="Gramene" id="CDF32280">
    <property type="protein sequence ID" value="CDF32280"/>
    <property type="gene ID" value="CHC_T00008044001"/>
</dbReference>
<dbReference type="OrthoDB" id="2423701at2759"/>
<dbReference type="InterPro" id="IPR011990">
    <property type="entry name" value="TPR-like_helical_dom_sf"/>
</dbReference>
<feature type="region of interest" description="Disordered" evidence="6">
    <location>
        <begin position="636"/>
        <end position="656"/>
    </location>
</feature>
<dbReference type="Proteomes" id="UP000012073">
    <property type="component" value="Unassembled WGS sequence"/>
</dbReference>
<dbReference type="PANTHER" id="PTHR33926">
    <property type="entry name" value="PROTEIN TIC 22, CHLOROPLASTIC"/>
    <property type="match status" value="1"/>
</dbReference>
<evidence type="ECO:0000256" key="3">
    <source>
        <dbReference type="ARBA" id="ARBA00022640"/>
    </source>
</evidence>
<feature type="compositionally biased region" description="Basic and acidic residues" evidence="6">
    <location>
        <begin position="277"/>
        <end position="353"/>
    </location>
</feature>
<feature type="compositionally biased region" description="Polar residues" evidence="6">
    <location>
        <begin position="638"/>
        <end position="656"/>
    </location>
</feature>
<name>R7Q478_CHOCR</name>
<evidence type="ECO:0000256" key="4">
    <source>
        <dbReference type="PROSITE-ProRule" id="PRU00339"/>
    </source>
</evidence>
<gene>
    <name evidence="7" type="ORF">CHC_T00008044001</name>
</gene>
<organism evidence="7 8">
    <name type="scientific">Chondrus crispus</name>
    <name type="common">Carrageen Irish moss</name>
    <name type="synonym">Polymorpha crispa</name>
    <dbReference type="NCBI Taxonomy" id="2769"/>
    <lineage>
        <taxon>Eukaryota</taxon>
        <taxon>Rhodophyta</taxon>
        <taxon>Florideophyceae</taxon>
        <taxon>Rhodymeniophycidae</taxon>
        <taxon>Gigartinales</taxon>
        <taxon>Gigartinaceae</taxon>
        <taxon>Chondrus</taxon>
    </lineage>
</organism>
<dbReference type="AlphaFoldDB" id="R7Q478"/>
<evidence type="ECO:0000256" key="1">
    <source>
        <dbReference type="ARBA" id="ARBA00004229"/>
    </source>
</evidence>
<feature type="compositionally biased region" description="Basic and acidic residues" evidence="6">
    <location>
        <begin position="428"/>
        <end position="459"/>
    </location>
</feature>
<protein>
    <submittedName>
        <fullName evidence="7">Uncharacterized protein</fullName>
    </submittedName>
</protein>
<proteinExistence type="predicted"/>
<comment type="subcellular location">
    <subcellularLocation>
        <location evidence="1">Plastid</location>
        <location evidence="1">Chloroplast</location>
    </subcellularLocation>
</comment>
<dbReference type="GO" id="GO:0015031">
    <property type="term" value="P:protein transport"/>
    <property type="evidence" value="ECO:0007669"/>
    <property type="project" value="InterPro"/>
</dbReference>
<evidence type="ECO:0000256" key="6">
    <source>
        <dbReference type="SAM" id="MobiDB-lite"/>
    </source>
</evidence>
<evidence type="ECO:0000313" key="8">
    <source>
        <dbReference type="Proteomes" id="UP000012073"/>
    </source>
</evidence>
<dbReference type="EMBL" id="HG001461">
    <property type="protein sequence ID" value="CDF32280.1"/>
    <property type="molecule type" value="Genomic_DNA"/>
</dbReference>
<dbReference type="OMA" id="WIKSENP"/>
<dbReference type="GeneID" id="17319656"/>
<dbReference type="Gene3D" id="3.40.1350.100">
    <property type="match status" value="2"/>
</dbReference>
<dbReference type="PROSITE" id="PS50005">
    <property type="entry name" value="TPR"/>
    <property type="match status" value="1"/>
</dbReference>
<feature type="coiled-coil region" evidence="5">
    <location>
        <begin position="96"/>
        <end position="136"/>
    </location>
</feature>
<dbReference type="Pfam" id="PF04278">
    <property type="entry name" value="Tic22"/>
    <property type="match status" value="2"/>
</dbReference>
<sequence length="656" mass="72138">MAGVPGRSGKNSKAVREFKATGNKAMQSGAFQKAMRLYTRALDLDPANSILYSNRSAAHFNLRQFSESLDDAESAILCDAMWWKAYKRKGLALIHMQRYEEAIHALEEGLRIIKKNAEMEKNLEFAKACQEQAQNLYILPEPVMMQRLESVPVFIVTDNVGQPFFVTYDDGQQVCTFYFDQEDANSTLEWIKSENPGLGDTARVIHITLHQAFNLAQETQKQYYEETTRAAAEEDIRAAAEAAATKGGKGTTEPVLDVDGDETTETPEEVKTDDDTDMKKEKDKDSSTQKGDTDMKKEKDEDSGAQKGDTDPAQHESNAEVQEKSDSEKKDTAKADGEKDGSDQKDEASKEDDSIIDENAPLSFQFRPELRQVKVAVELLNQNPDPPVKPILRDPPSVRKAKAEAAAAAAAATSKEIDNVEGAGNVEKPAESEDKKEEAETETKDEVEGGEGKAGADKPVDDDEDVELTVDNFNGIPIFQAKGLTLLQKNKQLIPLFFSKWDLEDAWKQLKESNAMDVPKECEIDVGTLEEVLRRMSESKTGEFQSVFFVPSRESMKAINVKFPLDDLASSNSSTTKNALGGKPSAKKAGFSKAKQVAARGGTKDEIRAAIREDIEKHAERQKMAEIIAQIEHAGRTGSVNGLGQVPPTGNASSAK</sequence>
<dbReference type="GO" id="GO:0009507">
    <property type="term" value="C:chloroplast"/>
    <property type="evidence" value="ECO:0007669"/>
    <property type="project" value="UniProtKB-SubCell"/>
</dbReference>
<dbReference type="KEGG" id="ccp:CHC_T00008044001"/>
<keyword evidence="4" id="KW-0802">TPR repeat</keyword>
<evidence type="ECO:0000256" key="2">
    <source>
        <dbReference type="ARBA" id="ARBA00022528"/>
    </source>
</evidence>
<keyword evidence="8" id="KW-1185">Reference proteome</keyword>